<gene>
    <name evidence="2" type="ORF">L336_0106</name>
</gene>
<dbReference type="STRING" id="1332188.L336_0106"/>
<dbReference type="EMBL" id="CP005957">
    <property type="protein sequence ID" value="AGL61817.1"/>
    <property type="molecule type" value="Genomic_DNA"/>
</dbReference>
<name>R4PVP7_9BACT</name>
<dbReference type="AlphaFoldDB" id="R4PVP7"/>
<dbReference type="GO" id="GO:0016491">
    <property type="term" value="F:oxidoreductase activity"/>
    <property type="evidence" value="ECO:0007669"/>
    <property type="project" value="InterPro"/>
</dbReference>
<dbReference type="OrthoDB" id="9812295at2"/>
<dbReference type="Pfam" id="PF03358">
    <property type="entry name" value="FMN_red"/>
    <property type="match status" value="1"/>
</dbReference>
<evidence type="ECO:0000313" key="2">
    <source>
        <dbReference type="EMBL" id="AGL61817.1"/>
    </source>
</evidence>
<dbReference type="InterPro" id="IPR050712">
    <property type="entry name" value="NAD(P)H-dep_reductase"/>
</dbReference>
<sequence>MVKIVVVTGSVRPNSAGQQVVPYVVKKLQEKDAVVSVADLSKLALPFFDSALPPSMEGFSPEHQSVLQWTTMVKEADGVVLVSPEYNHSLSGVQKNAIDWIYKEWEGKPVAFVGYGFYAAKHAYQHLELMNEVLHMKLIEPIAGLQFMQDLAVDGAVQDDEAVSKKIDATVSALIAAC</sequence>
<protein>
    <recommendedName>
        <fullName evidence="1">NADPH-dependent FMN reductase-like domain-containing protein</fullName>
    </recommendedName>
</protein>
<dbReference type="InterPro" id="IPR005025">
    <property type="entry name" value="FMN_Rdtase-like_dom"/>
</dbReference>
<dbReference type="PANTHER" id="PTHR30543">
    <property type="entry name" value="CHROMATE REDUCTASE"/>
    <property type="match status" value="1"/>
</dbReference>
<organism evidence="2 3">
    <name type="scientific">Candidatus Saccharimonas aalborgensis</name>
    <dbReference type="NCBI Taxonomy" id="1332188"/>
    <lineage>
        <taxon>Bacteria</taxon>
        <taxon>Candidatus Saccharimonadota</taxon>
        <taxon>Candidatus Saccharimonadia</taxon>
        <taxon>Candidatus Saccharimonadales</taxon>
        <taxon>Candidatus Saccharimonadaceae</taxon>
        <taxon>Candidatus Saccharimonas</taxon>
    </lineage>
</organism>
<feature type="domain" description="NADPH-dependent FMN reductase-like" evidence="1">
    <location>
        <begin position="2"/>
        <end position="140"/>
    </location>
</feature>
<dbReference type="GO" id="GO:0010181">
    <property type="term" value="F:FMN binding"/>
    <property type="evidence" value="ECO:0007669"/>
    <property type="project" value="TreeGrafter"/>
</dbReference>
<keyword evidence="3" id="KW-1185">Reference proteome</keyword>
<dbReference type="GO" id="GO:0005829">
    <property type="term" value="C:cytosol"/>
    <property type="evidence" value="ECO:0007669"/>
    <property type="project" value="TreeGrafter"/>
</dbReference>
<dbReference type="PANTHER" id="PTHR30543:SF21">
    <property type="entry name" value="NAD(P)H-DEPENDENT FMN REDUCTASE LOT6"/>
    <property type="match status" value="1"/>
</dbReference>
<dbReference type="HOGENOM" id="CLU_055322_2_2_0"/>
<dbReference type="SUPFAM" id="SSF52218">
    <property type="entry name" value="Flavoproteins"/>
    <property type="match status" value="1"/>
</dbReference>
<reference evidence="2 3" key="1">
    <citation type="journal article" date="2013" name="Nat. Biotechnol.">
        <title>Genome sequences of rare, uncultured bacteria obtained by differential coverage binning of multiple metagenomes.</title>
        <authorList>
            <person name="Albertsen M."/>
            <person name="Hugenholtz P."/>
            <person name="Skarshewski A."/>
            <person name="Nielsen K.L."/>
            <person name="Tyson G.W."/>
            <person name="Nielsen P.H."/>
        </authorList>
    </citation>
    <scope>NUCLEOTIDE SEQUENCE [LARGE SCALE GENOMIC DNA]</scope>
    <source>
        <strain evidence="2">TM71</strain>
    </source>
</reference>
<dbReference type="Proteomes" id="UP000013893">
    <property type="component" value="Chromosome"/>
</dbReference>
<dbReference type="Gene3D" id="3.40.50.360">
    <property type="match status" value="1"/>
</dbReference>
<accession>R4PVP7</accession>
<dbReference type="RefSeq" id="WP_015641268.1">
    <property type="nucleotide sequence ID" value="NC_021219.1"/>
</dbReference>
<dbReference type="KEGG" id="saal:L336_0106"/>
<proteinExistence type="predicted"/>
<evidence type="ECO:0000313" key="3">
    <source>
        <dbReference type="Proteomes" id="UP000013893"/>
    </source>
</evidence>
<dbReference type="InterPro" id="IPR029039">
    <property type="entry name" value="Flavoprotein-like_sf"/>
</dbReference>
<evidence type="ECO:0000259" key="1">
    <source>
        <dbReference type="Pfam" id="PF03358"/>
    </source>
</evidence>